<feature type="compositionally biased region" description="Basic and acidic residues" evidence="1">
    <location>
        <begin position="47"/>
        <end position="59"/>
    </location>
</feature>
<comment type="caution">
    <text evidence="2">The sequence shown here is derived from an EMBL/GenBank/DDBJ whole genome shotgun (WGS) entry which is preliminary data.</text>
</comment>
<keyword evidence="3" id="KW-1185">Reference proteome</keyword>
<proteinExistence type="predicted"/>
<dbReference type="Pfam" id="PF11338">
    <property type="entry name" value="DUF3140"/>
    <property type="match status" value="1"/>
</dbReference>
<accession>A0A5B2TH44</accession>
<protein>
    <submittedName>
        <fullName evidence="2">DUF3140 domain-containing protein</fullName>
    </submittedName>
</protein>
<dbReference type="EMBL" id="VUKA01000002">
    <property type="protein sequence ID" value="KAA2213816.1"/>
    <property type="molecule type" value="Genomic_DNA"/>
</dbReference>
<evidence type="ECO:0000313" key="3">
    <source>
        <dbReference type="Proteomes" id="UP000322110"/>
    </source>
</evidence>
<dbReference type="InterPro" id="IPR021487">
    <property type="entry name" value="DUF3140"/>
</dbReference>
<dbReference type="PANTHER" id="PTHR40630">
    <property type="entry name" value="POSSIBLE DNA-BINDING PROTEIN"/>
    <property type="match status" value="1"/>
</dbReference>
<dbReference type="RefSeq" id="WP_149811472.1">
    <property type="nucleotide sequence ID" value="NZ_VUKA01000002.1"/>
</dbReference>
<dbReference type="PANTHER" id="PTHR40630:SF1">
    <property type="entry name" value="DNA-BINDING PROTEIN"/>
    <property type="match status" value="1"/>
</dbReference>
<reference evidence="2 3" key="1">
    <citation type="journal article" date="2015" name="Int. J. Syst. Evol. Microbiol.">
        <title>Roseomonas oryzae sp. nov., isolated from paddy rhizosphere soil.</title>
        <authorList>
            <person name="Ramaprasad E.V."/>
            <person name="Sasikala Ch."/>
            <person name="Ramana Ch.V."/>
        </authorList>
    </citation>
    <scope>NUCLEOTIDE SEQUENCE [LARGE SCALE GENOMIC DNA]</scope>
    <source>
        <strain evidence="2 3">KCTC 42542</strain>
    </source>
</reference>
<evidence type="ECO:0000256" key="1">
    <source>
        <dbReference type="SAM" id="MobiDB-lite"/>
    </source>
</evidence>
<gene>
    <name evidence="2" type="ORF">F0Q34_07095</name>
</gene>
<feature type="region of interest" description="Disordered" evidence="1">
    <location>
        <begin position="35"/>
        <end position="59"/>
    </location>
</feature>
<dbReference type="AlphaFoldDB" id="A0A5B2TH44"/>
<dbReference type="Proteomes" id="UP000322110">
    <property type="component" value="Unassembled WGS sequence"/>
</dbReference>
<name>A0A5B2TH44_9PROT</name>
<evidence type="ECO:0000313" key="2">
    <source>
        <dbReference type="EMBL" id="KAA2213816.1"/>
    </source>
</evidence>
<dbReference type="OrthoDB" id="513524at2"/>
<organism evidence="2 3">
    <name type="scientific">Teichococcus oryzae</name>
    <dbReference type="NCBI Taxonomy" id="1608942"/>
    <lineage>
        <taxon>Bacteria</taxon>
        <taxon>Pseudomonadati</taxon>
        <taxon>Pseudomonadota</taxon>
        <taxon>Alphaproteobacteria</taxon>
        <taxon>Acetobacterales</taxon>
        <taxon>Roseomonadaceae</taxon>
        <taxon>Roseomonas</taxon>
    </lineage>
</organism>
<sequence>MSGAGNDQGDNRAETLAEFKKVVNMPPAMLREWLASEDSRSVGMTAEGEKVTGRGDGEAVGHRMGERILALRAKKKVDLDADDYAAMRKVIGYVHRHIRQRPGGDVTDTRWRKSLMNWGHDPLRD</sequence>